<dbReference type="EMBL" id="JAEAOA010001843">
    <property type="protein sequence ID" value="KAK3580021.1"/>
    <property type="molecule type" value="Genomic_DNA"/>
</dbReference>
<comment type="similarity">
    <text evidence="1">Belongs to the heat shock protein 70 family.</text>
</comment>
<keyword evidence="5" id="KW-1185">Reference proteome</keyword>
<evidence type="ECO:0000313" key="5">
    <source>
        <dbReference type="Proteomes" id="UP001195483"/>
    </source>
</evidence>
<dbReference type="InterPro" id="IPR013126">
    <property type="entry name" value="Hsp_70_fam"/>
</dbReference>
<protein>
    <submittedName>
        <fullName evidence="4">Uncharacterized protein</fullName>
    </submittedName>
</protein>
<dbReference type="GO" id="GO:0140662">
    <property type="term" value="F:ATP-dependent protein folding chaperone"/>
    <property type="evidence" value="ECO:0007669"/>
    <property type="project" value="InterPro"/>
</dbReference>
<dbReference type="CDD" id="cd10229">
    <property type="entry name" value="ASKHA_NBD_HSP70_HSPA12"/>
    <property type="match status" value="1"/>
</dbReference>
<dbReference type="SUPFAM" id="SSF53067">
    <property type="entry name" value="Actin-like ATPase domain"/>
    <property type="match status" value="2"/>
</dbReference>
<dbReference type="Proteomes" id="UP001195483">
    <property type="component" value="Unassembled WGS sequence"/>
</dbReference>
<evidence type="ECO:0000256" key="1">
    <source>
        <dbReference type="ARBA" id="ARBA00007381"/>
    </source>
</evidence>
<sequence>MSNLRRNEEIEDEQGKHLLASKVFMHSIRYLKEMVEKDLKGRGINIKDDEITWILTVPAIWNDAAKQFMREASLQAGIKNEDLTLALEPEAASIYCKEMIINREDKPVGTELTALPEGTKFMVIDMGGGTVDVTVRQVVEGRKLKELNVATGGAWGGSKVNENFMVFMKQLLGNDVWNNFCSDFRADKLEIEREFEKKKRYIDLTTSNQILIRLPSTLRDVFKEFKRKEMTNSVAIEAGFQGTIDIKRDKMTLDANLVKSFFKDSLESIVNHVKGLLKDTDAEALFLVGGFAESPLVCETFLQTFPGKRIVSYTDARLCVLKGAVLYGHDPKIVTARICKHSYGTQAMRYFIEGHDPEDQKIIVDGKPFCKVFVKHAEIGQTVFIDDRSTHEMEALTARMTAMTIPVYVSKMKNPTYTSDHSCRQLGKMTVNMSDTTGGLDRKVIVSMTFGESELDVECVNSQSGEKISASFDFLGQM</sequence>
<name>A0AAE0VJK8_9BIVA</name>
<reference evidence="4" key="3">
    <citation type="submission" date="2023-05" db="EMBL/GenBank/DDBJ databases">
        <authorList>
            <person name="Smith C.H."/>
        </authorList>
    </citation>
    <scope>NUCLEOTIDE SEQUENCE</scope>
    <source>
        <strain evidence="4">CHS0354</strain>
        <tissue evidence="4">Mantle</tissue>
    </source>
</reference>
<dbReference type="GO" id="GO:0005524">
    <property type="term" value="F:ATP binding"/>
    <property type="evidence" value="ECO:0007669"/>
    <property type="project" value="UniProtKB-KW"/>
</dbReference>
<keyword evidence="2" id="KW-0547">Nucleotide-binding</keyword>
<evidence type="ECO:0000313" key="4">
    <source>
        <dbReference type="EMBL" id="KAK3580021.1"/>
    </source>
</evidence>
<dbReference type="Gene3D" id="3.90.640.10">
    <property type="entry name" value="Actin, Chain A, domain 4"/>
    <property type="match status" value="1"/>
</dbReference>
<dbReference type="PANTHER" id="PTHR14187:SF5">
    <property type="entry name" value="HEAT SHOCK 70 KDA PROTEIN 12A"/>
    <property type="match status" value="1"/>
</dbReference>
<reference evidence="4" key="1">
    <citation type="journal article" date="2021" name="Genome Biol. Evol.">
        <title>A High-Quality Reference Genome for a Parasitic Bivalve with Doubly Uniparental Inheritance (Bivalvia: Unionida).</title>
        <authorList>
            <person name="Smith C.H."/>
        </authorList>
    </citation>
    <scope>NUCLEOTIDE SEQUENCE</scope>
    <source>
        <strain evidence="4">CHS0354</strain>
    </source>
</reference>
<proteinExistence type="inferred from homology"/>
<dbReference type="Gene3D" id="3.30.420.40">
    <property type="match status" value="2"/>
</dbReference>
<dbReference type="AlphaFoldDB" id="A0AAE0VJK8"/>
<accession>A0AAE0VJK8</accession>
<reference evidence="4" key="2">
    <citation type="journal article" date="2021" name="Genome Biol. Evol.">
        <title>Developing a high-quality reference genome for a parasitic bivalve with doubly uniparental inheritance (Bivalvia: Unionida).</title>
        <authorList>
            <person name="Smith C.H."/>
        </authorList>
    </citation>
    <scope>NUCLEOTIDE SEQUENCE</scope>
    <source>
        <strain evidence="4">CHS0354</strain>
        <tissue evidence="4">Mantle</tissue>
    </source>
</reference>
<dbReference type="InterPro" id="IPR043129">
    <property type="entry name" value="ATPase_NBD"/>
</dbReference>
<keyword evidence="3" id="KW-0067">ATP-binding</keyword>
<organism evidence="4 5">
    <name type="scientific">Potamilus streckersoni</name>
    <dbReference type="NCBI Taxonomy" id="2493646"/>
    <lineage>
        <taxon>Eukaryota</taxon>
        <taxon>Metazoa</taxon>
        <taxon>Spiralia</taxon>
        <taxon>Lophotrochozoa</taxon>
        <taxon>Mollusca</taxon>
        <taxon>Bivalvia</taxon>
        <taxon>Autobranchia</taxon>
        <taxon>Heteroconchia</taxon>
        <taxon>Palaeoheterodonta</taxon>
        <taxon>Unionida</taxon>
        <taxon>Unionoidea</taxon>
        <taxon>Unionidae</taxon>
        <taxon>Ambleminae</taxon>
        <taxon>Lampsilini</taxon>
        <taxon>Potamilus</taxon>
    </lineage>
</organism>
<dbReference type="Pfam" id="PF00012">
    <property type="entry name" value="HSP70"/>
    <property type="match status" value="1"/>
</dbReference>
<gene>
    <name evidence="4" type="ORF">CHS0354_030920</name>
</gene>
<evidence type="ECO:0000256" key="2">
    <source>
        <dbReference type="ARBA" id="ARBA00022741"/>
    </source>
</evidence>
<evidence type="ECO:0000256" key="3">
    <source>
        <dbReference type="ARBA" id="ARBA00022840"/>
    </source>
</evidence>
<comment type="caution">
    <text evidence="4">The sequence shown here is derived from an EMBL/GenBank/DDBJ whole genome shotgun (WGS) entry which is preliminary data.</text>
</comment>
<dbReference type="PANTHER" id="PTHR14187">
    <property type="entry name" value="ALPHA KINASE/ELONGATION FACTOR 2 KINASE"/>
    <property type="match status" value="1"/>
</dbReference>